<dbReference type="PANTHER" id="PTHR11129:SF2">
    <property type="entry name" value="GERANYLGERANYL TRANSFERASE TYPE-2 SUBUNIT ALPHA"/>
    <property type="match status" value="1"/>
</dbReference>
<evidence type="ECO:0000256" key="7">
    <source>
        <dbReference type="ARBA" id="ARBA00031267"/>
    </source>
</evidence>
<keyword evidence="5 9" id="KW-0808">Transferase</keyword>
<evidence type="ECO:0000256" key="6">
    <source>
        <dbReference type="ARBA" id="ARBA00022737"/>
    </source>
</evidence>
<comment type="function">
    <text evidence="9">Catalyzes the transfer of a geranyl-geranyl moiety from geranyl-geranyl pyrophosphate to cysteines occuring in specific C-terminal amino acid sequences.</text>
</comment>
<proteinExistence type="evidence at transcript level"/>
<dbReference type="SUPFAM" id="SSF48439">
    <property type="entry name" value="Protein prenylyltransferase"/>
    <property type="match status" value="1"/>
</dbReference>
<name>A0A131XKW4_9ACAR</name>
<dbReference type="GO" id="GO:0004663">
    <property type="term" value="F:Rab geranylgeranyltransferase activity"/>
    <property type="evidence" value="ECO:0007669"/>
    <property type="project" value="UniProtKB-UniRule"/>
</dbReference>
<dbReference type="PANTHER" id="PTHR11129">
    <property type="entry name" value="PROTEIN FARNESYLTRANSFERASE ALPHA SUBUNIT/RAB GERANYLGERANYL TRANSFERASE ALPHA SUBUNIT"/>
    <property type="match status" value="1"/>
</dbReference>
<evidence type="ECO:0000256" key="10">
    <source>
        <dbReference type="SAM" id="MobiDB-lite"/>
    </source>
</evidence>
<evidence type="ECO:0000256" key="8">
    <source>
        <dbReference type="ARBA" id="ARBA00047658"/>
    </source>
</evidence>
<organism evidence="11">
    <name type="scientific">Hyalomma excavatum</name>
    <dbReference type="NCBI Taxonomy" id="257692"/>
    <lineage>
        <taxon>Eukaryota</taxon>
        <taxon>Metazoa</taxon>
        <taxon>Ecdysozoa</taxon>
        <taxon>Arthropoda</taxon>
        <taxon>Chelicerata</taxon>
        <taxon>Arachnida</taxon>
        <taxon>Acari</taxon>
        <taxon>Parasitiformes</taxon>
        <taxon>Ixodida</taxon>
        <taxon>Ixodoidea</taxon>
        <taxon>Ixodidae</taxon>
        <taxon>Hyalomminae</taxon>
        <taxon>Hyalomma</taxon>
    </lineage>
</organism>
<dbReference type="Gene3D" id="3.80.10.10">
    <property type="entry name" value="Ribonuclease Inhibitor"/>
    <property type="match status" value="1"/>
</dbReference>
<reference evidence="11" key="1">
    <citation type="journal article" date="2017" name="Ticks Tick Borne Dis.">
        <title>An insight into the sialome of Hyalomma excavatum.</title>
        <authorList>
            <person name="Ribeiro J.M."/>
            <person name="Slovak M."/>
            <person name="Francischetti I.M."/>
        </authorList>
    </citation>
    <scope>NUCLEOTIDE SEQUENCE</scope>
    <source>
        <strain evidence="11">Samish</strain>
        <tissue evidence="11">Salivary glands</tissue>
    </source>
</reference>
<dbReference type="SUPFAM" id="SSF52058">
    <property type="entry name" value="L domain-like"/>
    <property type="match status" value="1"/>
</dbReference>
<dbReference type="EMBL" id="GEFH01002420">
    <property type="protein sequence ID" value="JAP66161.1"/>
    <property type="molecule type" value="mRNA"/>
</dbReference>
<comment type="catalytic activity">
    <reaction evidence="8 9">
        <text>geranylgeranyl diphosphate + L-cysteinyl-[protein] = S-geranylgeranyl-L-cysteinyl-[protein] + diphosphate</text>
        <dbReference type="Rhea" id="RHEA:21240"/>
        <dbReference type="Rhea" id="RHEA-COMP:10131"/>
        <dbReference type="Rhea" id="RHEA-COMP:11537"/>
        <dbReference type="ChEBI" id="CHEBI:29950"/>
        <dbReference type="ChEBI" id="CHEBI:33019"/>
        <dbReference type="ChEBI" id="CHEBI:57533"/>
        <dbReference type="ChEBI" id="CHEBI:86021"/>
        <dbReference type="EC" id="2.5.1.60"/>
    </reaction>
</comment>
<feature type="region of interest" description="Disordered" evidence="10">
    <location>
        <begin position="1"/>
        <end position="21"/>
    </location>
</feature>
<dbReference type="AlphaFoldDB" id="A0A131XKW4"/>
<evidence type="ECO:0000313" key="11">
    <source>
        <dbReference type="EMBL" id="JAP66161.1"/>
    </source>
</evidence>
<dbReference type="GO" id="GO:0005968">
    <property type="term" value="C:Rab-protein geranylgeranyltransferase complex"/>
    <property type="evidence" value="ECO:0007669"/>
    <property type="project" value="TreeGrafter"/>
</dbReference>
<feature type="compositionally biased region" description="Basic and acidic residues" evidence="10">
    <location>
        <begin position="9"/>
        <end position="21"/>
    </location>
</feature>
<evidence type="ECO:0000256" key="5">
    <source>
        <dbReference type="ARBA" id="ARBA00022679"/>
    </source>
</evidence>
<dbReference type="InterPro" id="IPR032675">
    <property type="entry name" value="LRR_dom_sf"/>
</dbReference>
<evidence type="ECO:0000256" key="3">
    <source>
        <dbReference type="ARBA" id="ARBA00014772"/>
    </source>
</evidence>
<dbReference type="InterPro" id="IPR002088">
    <property type="entry name" value="Prenyl_trans_a"/>
</dbReference>
<dbReference type="Gene3D" id="1.25.40.120">
    <property type="entry name" value="Protein prenylyltransferase"/>
    <property type="match status" value="1"/>
</dbReference>
<dbReference type="FunFam" id="1.25.40.120:FF:000035">
    <property type="entry name" value="Geranylgeranyl transferase type-2 subunit alpha"/>
    <property type="match status" value="1"/>
</dbReference>
<evidence type="ECO:0000256" key="1">
    <source>
        <dbReference type="ARBA" id="ARBA00006734"/>
    </source>
</evidence>
<accession>A0A131XKW4</accession>
<protein>
    <recommendedName>
        <fullName evidence="3 9">Geranylgeranyl transferase type-2 subunit alpha</fullName>
        <ecNumber evidence="2 9">2.5.1.60</ecNumber>
    </recommendedName>
    <alternativeName>
        <fullName evidence="7 9">Geranylgeranyl transferase type II subunit alpha</fullName>
    </alternativeName>
</protein>
<keyword evidence="6" id="KW-0677">Repeat</keyword>
<evidence type="ECO:0000256" key="9">
    <source>
        <dbReference type="RuleBase" id="RU367120"/>
    </source>
</evidence>
<keyword evidence="4 9" id="KW-0637">Prenyltransferase</keyword>
<dbReference type="Pfam" id="PF01239">
    <property type="entry name" value="PPTA"/>
    <property type="match status" value="4"/>
</dbReference>
<comment type="similarity">
    <text evidence="1 9">Belongs to the protein prenyltransferase subunit alpha family.</text>
</comment>
<dbReference type="EC" id="2.5.1.60" evidence="2 9"/>
<dbReference type="GO" id="GO:0097354">
    <property type="term" value="P:prenylation"/>
    <property type="evidence" value="ECO:0007669"/>
    <property type="project" value="UniProtKB-UniRule"/>
</dbReference>
<sequence>MHGRVKVKTTAEQEEEKRKEREKKLKIYKAATQRVIEKRRNQELDDELLYITSQILQSNPDYTTMWNIRREVFIIHFNKSLKKTVEDGMGELLLTETALQKNPKSYGAWSHRAWAMENFPDMDWAKELRLCNVFLDQDERNFHCWDYRRFVCSHTKVTAEMELAFTMDRIAANFSNYSAWHYRSSLLPSVHPGPKEGTVEENVLLEEYNLVQNATFTDPGDQSAWFYHRWLTGRERPPLDFLLLYVSRETRRVMVHFTRHITLADTKISISVNGSSLQSSWEAPCQSLCSSLWSCHLHEGSLPGDCTLKAVVQSKDNESATACLFVAAVQKESKATGNIARNHLFSCELSAARTSVLENELKTCKELHDLEPLNKWPLLTCVLLMRALDGCKFRMDIKNFLDKLIAVDPMRRNYYNDLNSKFAVESVIEQLDENDLTADFSGHCLTSIRHTDHLALLHEVDFSRNQIKSTLPLGHLLSIRKLILDDNHIETCEGLGSLHMLTFLSLRNNRICSKDCLVVLKTCLLLTALNLEGNPMSKCKDHVKDLLPQVELLDGFSLGD</sequence>
<dbReference type="PROSITE" id="PS51147">
    <property type="entry name" value="PFTA"/>
    <property type="match status" value="4"/>
</dbReference>
<evidence type="ECO:0000256" key="4">
    <source>
        <dbReference type="ARBA" id="ARBA00022602"/>
    </source>
</evidence>
<dbReference type="Gene3D" id="2.60.40.1130">
    <property type="entry name" value="Rab geranylgeranyltransferase alpha-subunit, insert domain"/>
    <property type="match status" value="1"/>
</dbReference>
<evidence type="ECO:0000256" key="2">
    <source>
        <dbReference type="ARBA" id="ARBA00012656"/>
    </source>
</evidence>